<evidence type="ECO:0000256" key="1">
    <source>
        <dbReference type="ARBA" id="ARBA00023002"/>
    </source>
</evidence>
<dbReference type="PANTHER" id="PTHR42730:SF1">
    <property type="entry name" value="2-OXOGLUTARATE SYNTHASE SUBUNIT KORC"/>
    <property type="match status" value="1"/>
</dbReference>
<dbReference type="Pfam" id="PF01558">
    <property type="entry name" value="POR"/>
    <property type="match status" value="1"/>
</dbReference>
<dbReference type="InterPro" id="IPR002869">
    <property type="entry name" value="Pyrv_flavodox_OxRed_cen"/>
</dbReference>
<evidence type="ECO:0000313" key="3">
    <source>
        <dbReference type="EMBL" id="GAJ14873.1"/>
    </source>
</evidence>
<evidence type="ECO:0000259" key="2">
    <source>
        <dbReference type="Pfam" id="PF01558"/>
    </source>
</evidence>
<dbReference type="AlphaFoldDB" id="X1UBH1"/>
<accession>X1UBH1</accession>
<keyword evidence="1" id="KW-0560">Oxidoreductase</keyword>
<dbReference type="SUPFAM" id="SSF53323">
    <property type="entry name" value="Pyruvate-ferredoxin oxidoreductase, PFOR, domain III"/>
    <property type="match status" value="1"/>
</dbReference>
<dbReference type="InterPro" id="IPR052554">
    <property type="entry name" value="2-oxoglutarate_synth_KorC"/>
</dbReference>
<protein>
    <recommendedName>
        <fullName evidence="2">Pyruvate/ketoisovalerate oxidoreductase catalytic domain-containing protein</fullName>
    </recommendedName>
</protein>
<dbReference type="Gene3D" id="3.40.920.10">
    <property type="entry name" value="Pyruvate-ferredoxin oxidoreductase, PFOR, domain III"/>
    <property type="match status" value="1"/>
</dbReference>
<name>X1UBH1_9ZZZZ</name>
<organism evidence="3">
    <name type="scientific">marine sediment metagenome</name>
    <dbReference type="NCBI Taxonomy" id="412755"/>
    <lineage>
        <taxon>unclassified sequences</taxon>
        <taxon>metagenomes</taxon>
        <taxon>ecological metagenomes</taxon>
    </lineage>
</organism>
<dbReference type="EMBL" id="BARW01028647">
    <property type="protein sequence ID" value="GAJ14873.1"/>
    <property type="molecule type" value="Genomic_DNA"/>
</dbReference>
<gene>
    <name evidence="3" type="ORF">S12H4_46206</name>
</gene>
<dbReference type="InterPro" id="IPR019752">
    <property type="entry name" value="Pyrv/ketoisovalerate_OxRed_cat"/>
</dbReference>
<sequence>YLLGKALTLYEEMEAVMTQSYGPEARGGASSANIVVADRPIDYPFVQKADVLVALSQEAYSKYRDQTTPEAIVIHDAGLVAIEPVDTSIGIPATRIAEELGRRIVANVVMLGAFAAHTEITSKEALIQSVQSTVKEKTLPMNLEAFEAGYAFASETEQKNG</sequence>
<proteinExistence type="predicted"/>
<dbReference type="GO" id="GO:0016903">
    <property type="term" value="F:oxidoreductase activity, acting on the aldehyde or oxo group of donors"/>
    <property type="evidence" value="ECO:0007669"/>
    <property type="project" value="InterPro"/>
</dbReference>
<feature type="non-terminal residue" evidence="3">
    <location>
        <position position="1"/>
    </location>
</feature>
<feature type="domain" description="Pyruvate/ketoisovalerate oxidoreductase catalytic" evidence="2">
    <location>
        <begin position="2"/>
        <end position="151"/>
    </location>
</feature>
<reference evidence="3" key="1">
    <citation type="journal article" date="2014" name="Front. Microbiol.">
        <title>High frequency of phylogenetically diverse reductive dehalogenase-homologous genes in deep subseafloor sedimentary metagenomes.</title>
        <authorList>
            <person name="Kawai M."/>
            <person name="Futagami T."/>
            <person name="Toyoda A."/>
            <person name="Takaki Y."/>
            <person name="Nishi S."/>
            <person name="Hori S."/>
            <person name="Arai W."/>
            <person name="Tsubouchi T."/>
            <person name="Morono Y."/>
            <person name="Uchiyama I."/>
            <person name="Ito T."/>
            <person name="Fujiyama A."/>
            <person name="Inagaki F."/>
            <person name="Takami H."/>
        </authorList>
    </citation>
    <scope>NUCLEOTIDE SEQUENCE</scope>
    <source>
        <strain evidence="3">Expedition CK06-06</strain>
    </source>
</reference>
<dbReference type="PANTHER" id="PTHR42730">
    <property type="entry name" value="2-OXOGLUTARATE SYNTHASE SUBUNIT KORC"/>
    <property type="match status" value="1"/>
</dbReference>
<comment type="caution">
    <text evidence="3">The sequence shown here is derived from an EMBL/GenBank/DDBJ whole genome shotgun (WGS) entry which is preliminary data.</text>
</comment>